<evidence type="ECO:0000313" key="2">
    <source>
        <dbReference type="EMBL" id="MDN4483472.1"/>
    </source>
</evidence>
<keyword evidence="1" id="KW-0812">Transmembrane</keyword>
<name>A0AAW7M4S7_9MICO</name>
<gene>
    <name evidence="2" type="ORF">QQ002_07985</name>
    <name evidence="3" type="ORF">QQX10_06125</name>
</gene>
<dbReference type="InterPro" id="IPR008523">
    <property type="entry name" value="DUF805"/>
</dbReference>
<dbReference type="EMBL" id="JAUHPX010000003">
    <property type="protein sequence ID" value="MDN4487742.1"/>
    <property type="molecule type" value="Genomic_DNA"/>
</dbReference>
<feature type="transmembrane region" description="Helical" evidence="1">
    <location>
        <begin position="87"/>
        <end position="110"/>
    </location>
</feature>
<dbReference type="Proteomes" id="UP001172737">
    <property type="component" value="Unassembled WGS sequence"/>
</dbReference>
<keyword evidence="1" id="KW-0472">Membrane</keyword>
<dbReference type="RefSeq" id="WP_301119077.1">
    <property type="nucleotide sequence ID" value="NZ_JAUHPX010000003.1"/>
</dbReference>
<dbReference type="PANTHER" id="PTHR34980">
    <property type="entry name" value="INNER MEMBRANE PROTEIN-RELATED-RELATED"/>
    <property type="match status" value="1"/>
</dbReference>
<dbReference type="Proteomes" id="UP001172756">
    <property type="component" value="Unassembled WGS sequence"/>
</dbReference>
<organism evidence="3 4">
    <name type="scientific">Demequina lignilytica</name>
    <dbReference type="NCBI Taxonomy" id="3051663"/>
    <lineage>
        <taxon>Bacteria</taxon>
        <taxon>Bacillati</taxon>
        <taxon>Actinomycetota</taxon>
        <taxon>Actinomycetes</taxon>
        <taxon>Micrococcales</taxon>
        <taxon>Demequinaceae</taxon>
        <taxon>Demequina</taxon>
    </lineage>
</organism>
<dbReference type="AlphaFoldDB" id="A0AAW7M4S7"/>
<evidence type="ECO:0000313" key="5">
    <source>
        <dbReference type="Proteomes" id="UP001172756"/>
    </source>
</evidence>
<dbReference type="GO" id="GO:0005886">
    <property type="term" value="C:plasma membrane"/>
    <property type="evidence" value="ECO:0007669"/>
    <property type="project" value="TreeGrafter"/>
</dbReference>
<dbReference type="PANTHER" id="PTHR34980:SF2">
    <property type="entry name" value="INNER MEMBRANE PROTEIN YHAH-RELATED"/>
    <property type="match status" value="1"/>
</dbReference>
<feature type="transmembrane region" description="Helical" evidence="1">
    <location>
        <begin position="24"/>
        <end position="44"/>
    </location>
</feature>
<evidence type="ECO:0000256" key="1">
    <source>
        <dbReference type="SAM" id="Phobius"/>
    </source>
</evidence>
<reference evidence="2 5" key="2">
    <citation type="submission" date="2023-06" db="EMBL/GenBank/DDBJ databases">
        <title>SYSU T0a273.</title>
        <authorList>
            <person name="Gao L."/>
            <person name="Fang B.-Z."/>
            <person name="Li W.-J."/>
        </authorList>
    </citation>
    <scope>NUCLEOTIDE SEQUENCE [LARGE SCALE GENOMIC DNA]</scope>
    <source>
        <strain evidence="2 5">SYSU T0a273</strain>
    </source>
</reference>
<evidence type="ECO:0000313" key="4">
    <source>
        <dbReference type="Proteomes" id="UP001172737"/>
    </source>
</evidence>
<keyword evidence="4" id="KW-1185">Reference proteome</keyword>
<accession>A0AAW7M4S7</accession>
<sequence>MFSSYKDVLGKYAQFSGRSRRLEYWGFVVINAIIVTILAILLATVGMDADAGTYTAIGWVLVAVIVVYGLFVLIPSLALQWRRYQDIGWAGAVSIVGWFVPLLTLIVSFIPGNVGENQYGADPKA</sequence>
<evidence type="ECO:0000313" key="3">
    <source>
        <dbReference type="EMBL" id="MDN4487742.1"/>
    </source>
</evidence>
<protein>
    <submittedName>
        <fullName evidence="3">DUF805 domain-containing protein</fullName>
    </submittedName>
</protein>
<reference evidence="3" key="1">
    <citation type="submission" date="2023-06" db="EMBL/GenBank/DDBJ databases">
        <title>Sysu t00039.</title>
        <authorList>
            <person name="Gao L."/>
            <person name="Fang B.-Z."/>
            <person name="Li W.-J."/>
        </authorList>
    </citation>
    <scope>NUCLEOTIDE SEQUENCE</scope>
    <source>
        <strain evidence="3">SYSU T00039</strain>
    </source>
</reference>
<dbReference type="Pfam" id="PF05656">
    <property type="entry name" value="DUF805"/>
    <property type="match status" value="1"/>
</dbReference>
<proteinExistence type="predicted"/>
<dbReference type="EMBL" id="JAUHQB010000004">
    <property type="protein sequence ID" value="MDN4483472.1"/>
    <property type="molecule type" value="Genomic_DNA"/>
</dbReference>
<feature type="transmembrane region" description="Helical" evidence="1">
    <location>
        <begin position="56"/>
        <end position="75"/>
    </location>
</feature>
<keyword evidence="1" id="KW-1133">Transmembrane helix</keyword>
<comment type="caution">
    <text evidence="3">The sequence shown here is derived from an EMBL/GenBank/DDBJ whole genome shotgun (WGS) entry which is preliminary data.</text>
</comment>